<dbReference type="Proteomes" id="UP000516369">
    <property type="component" value="Chromosome"/>
</dbReference>
<accession>A0A7H1N2K6</accession>
<name>A0A7H1N2K6_9PROT</name>
<gene>
    <name evidence="1" type="ORF">HQ394_12155</name>
</gene>
<proteinExistence type="predicted"/>
<organism evidence="1 2">
    <name type="scientific">Defluviicoccus vanus</name>
    <dbReference type="NCBI Taxonomy" id="111831"/>
    <lineage>
        <taxon>Bacteria</taxon>
        <taxon>Pseudomonadati</taxon>
        <taxon>Pseudomonadota</taxon>
        <taxon>Alphaproteobacteria</taxon>
        <taxon>Rhodospirillales</taxon>
        <taxon>Rhodospirillaceae</taxon>
        <taxon>Defluviicoccus</taxon>
    </lineage>
</organism>
<dbReference type="EMBL" id="CP053923">
    <property type="protein sequence ID" value="QNT69942.1"/>
    <property type="molecule type" value="Genomic_DNA"/>
</dbReference>
<dbReference type="KEGG" id="dvn:HQ394_12155"/>
<protein>
    <submittedName>
        <fullName evidence="1">Uncharacterized protein</fullName>
    </submittedName>
</protein>
<reference evidence="1 2" key="1">
    <citation type="submission" date="2020-05" db="EMBL/GenBank/DDBJ databases">
        <title>Complete closed genome sequence of Defluviicoccus vanus.</title>
        <authorList>
            <person name="Bessarab I."/>
            <person name="Arumugam K."/>
            <person name="Maszenan A.M."/>
            <person name="Seviour R.J."/>
            <person name="Williams R.B."/>
        </authorList>
    </citation>
    <scope>NUCLEOTIDE SEQUENCE [LARGE SCALE GENOMIC DNA]</scope>
    <source>
        <strain evidence="1 2">Ben 114</strain>
    </source>
</reference>
<dbReference type="RefSeq" id="WP_190260453.1">
    <property type="nucleotide sequence ID" value="NZ_CP053923.1"/>
</dbReference>
<sequence length="71" mass="7347">MKHPIRLLAAECAGMLAESVPIGQLVTEAAATAAVATDCAQGILDACINQHRAIATSLYRHDFGAATAQRA</sequence>
<evidence type="ECO:0000313" key="1">
    <source>
        <dbReference type="EMBL" id="QNT69942.1"/>
    </source>
</evidence>
<evidence type="ECO:0000313" key="2">
    <source>
        <dbReference type="Proteomes" id="UP000516369"/>
    </source>
</evidence>
<dbReference type="AlphaFoldDB" id="A0A7H1N2K6"/>
<keyword evidence="2" id="KW-1185">Reference proteome</keyword>